<dbReference type="AlphaFoldDB" id="A0A0U3SHJ3"/>
<evidence type="ECO:0008006" key="3">
    <source>
        <dbReference type="Google" id="ProtNLM"/>
    </source>
</evidence>
<organism evidence="1 2">
    <name type="scientific">Hymenobacter sedentarius</name>
    <dbReference type="NCBI Taxonomy" id="1411621"/>
    <lineage>
        <taxon>Bacteria</taxon>
        <taxon>Pseudomonadati</taxon>
        <taxon>Bacteroidota</taxon>
        <taxon>Cytophagia</taxon>
        <taxon>Cytophagales</taxon>
        <taxon>Hymenobacteraceae</taxon>
        <taxon>Hymenobacter</taxon>
    </lineage>
</organism>
<name>A0A0U3SHJ3_9BACT</name>
<evidence type="ECO:0000313" key="2">
    <source>
        <dbReference type="Proteomes" id="UP000059542"/>
    </source>
</evidence>
<keyword evidence="2" id="KW-1185">Reference proteome</keyword>
<proteinExistence type="predicted"/>
<dbReference type="Proteomes" id="UP000059542">
    <property type="component" value="Chromosome"/>
</dbReference>
<gene>
    <name evidence="1" type="ORF">AUC43_11000</name>
</gene>
<dbReference type="EMBL" id="CP013909">
    <property type="protein sequence ID" value="ALW85572.1"/>
    <property type="molecule type" value="Genomic_DNA"/>
</dbReference>
<dbReference type="KEGG" id="hyg:AUC43_11000"/>
<evidence type="ECO:0000313" key="1">
    <source>
        <dbReference type="EMBL" id="ALW85572.1"/>
    </source>
</evidence>
<protein>
    <recommendedName>
        <fullName evidence="3">Outer membrane protein beta-barrel domain-containing protein</fullName>
    </recommendedName>
</protein>
<sequence length="142" mass="15180">MNYVALAVHLAYAPAHSGQGVQAFVGPYLGALVGGHRVVDDLIASPQPVEIRTRVAGGGHPYPLVDRTYYSQQLDAGVQAGLGYRAGPLLVQADYSWGLRNLTPPVVDENNNIIAPSGFPSYSRAFQASCAYLWSRNAQPTP</sequence>
<dbReference type="OrthoDB" id="949314at2"/>
<accession>A0A0U3SHJ3</accession>
<reference evidence="1 2" key="1">
    <citation type="submission" date="2015-12" db="EMBL/GenBank/DDBJ databases">
        <authorList>
            <person name="Shamseldin A."/>
            <person name="Moawad H."/>
            <person name="Abd El-Rahim W.M."/>
            <person name="Sadowsky M.J."/>
        </authorList>
    </citation>
    <scope>NUCLEOTIDE SEQUENCE [LARGE SCALE GENOMIC DNA]</scope>
    <source>
        <strain evidence="1 2">DG5B</strain>
    </source>
</reference>